<dbReference type="AlphaFoldDB" id="A0A486U7X3"/>
<protein>
    <recommendedName>
        <fullName evidence="3">Lipoprotein</fullName>
    </recommendedName>
</protein>
<evidence type="ECO:0000256" key="1">
    <source>
        <dbReference type="SAM" id="SignalP"/>
    </source>
</evidence>
<feature type="signal peptide" evidence="1">
    <location>
        <begin position="1"/>
        <end position="21"/>
    </location>
</feature>
<evidence type="ECO:0008006" key="3">
    <source>
        <dbReference type="Google" id="ProtNLM"/>
    </source>
</evidence>
<organism evidence="2">
    <name type="scientific">Klebsiella pneumoniae</name>
    <dbReference type="NCBI Taxonomy" id="573"/>
    <lineage>
        <taxon>Bacteria</taxon>
        <taxon>Pseudomonadati</taxon>
        <taxon>Pseudomonadota</taxon>
        <taxon>Gammaproteobacteria</taxon>
        <taxon>Enterobacterales</taxon>
        <taxon>Enterobacteriaceae</taxon>
        <taxon>Klebsiella/Raoultella group</taxon>
        <taxon>Klebsiella</taxon>
        <taxon>Klebsiella pneumoniae complex</taxon>
    </lineage>
</organism>
<evidence type="ECO:0000313" key="2">
    <source>
        <dbReference type="EMBL" id="VGM34318.1"/>
    </source>
</evidence>
<proteinExistence type="predicted"/>
<sequence length="229" mass="24426">MKLMQRYINLASLLCLLTACATMQLAHMKQLQNNEQYDAIIAETPATSCNDPSQSSEVCRQFYAIRGHAYLKLAMNESQAGARCPMPTPSARANMDNAVNDYALASSAAARGSEDETHLIENQVLALTCSAPFKQPAEAVAMTREAVAKLDQLPPNPSRALTTSNAFLSLAQRTDLPQAERCQAARDARIRALGGLKGQPPATGEIAIRLQQTVNAAAIGGPGLPSTCV</sequence>
<keyword evidence="1" id="KW-0732">Signal</keyword>
<reference evidence="2" key="1">
    <citation type="submission" date="2019-03" db="EMBL/GenBank/DDBJ databases">
        <authorList>
            <consortium name="Pathogen Informatics"/>
        </authorList>
    </citation>
    <scope>NUCLEOTIDE SEQUENCE</scope>
    <source>
        <strain evidence="2">5012STDY7626362</strain>
    </source>
</reference>
<name>A0A486U7X3_KLEPN</name>
<feature type="chain" id="PRO_5030095659" description="Lipoprotein" evidence="1">
    <location>
        <begin position="22"/>
        <end position="229"/>
    </location>
</feature>
<dbReference type="EMBL" id="CAAHDH010000001">
    <property type="protein sequence ID" value="VGM34318.1"/>
    <property type="molecule type" value="Genomic_DNA"/>
</dbReference>
<accession>A0A486U7X3</accession>
<dbReference type="PROSITE" id="PS51257">
    <property type="entry name" value="PROKAR_LIPOPROTEIN"/>
    <property type="match status" value="1"/>
</dbReference>
<gene>
    <name evidence="2" type="ORF">SAMEA4873563_00590</name>
</gene>